<reference evidence="1 2" key="1">
    <citation type="submission" date="2019-03" db="EMBL/GenBank/DDBJ databases">
        <title>The genome sequence of a newly discovered highly antifungal drug resistant Aspergillus species, Aspergillus tanneri NIH 1004.</title>
        <authorList>
            <person name="Mounaud S."/>
            <person name="Singh I."/>
            <person name="Joardar V."/>
            <person name="Pakala S."/>
            <person name="Pakala S."/>
            <person name="Venepally P."/>
            <person name="Hoover J."/>
            <person name="Nierman W."/>
            <person name="Chung J."/>
            <person name="Losada L."/>
        </authorList>
    </citation>
    <scope>NUCLEOTIDE SEQUENCE [LARGE SCALE GENOMIC DNA]</scope>
    <source>
        <strain evidence="1 2">NIH1004</strain>
    </source>
</reference>
<dbReference type="AlphaFoldDB" id="A0A4S3JMI8"/>
<sequence length="17" mass="1882">MQLAKNCPQSSQLSIFS</sequence>
<evidence type="ECO:0000313" key="1">
    <source>
        <dbReference type="EMBL" id="THC96733.1"/>
    </source>
</evidence>
<organism evidence="1 2">
    <name type="scientific">Aspergillus tanneri</name>
    <dbReference type="NCBI Taxonomy" id="1220188"/>
    <lineage>
        <taxon>Eukaryota</taxon>
        <taxon>Fungi</taxon>
        <taxon>Dikarya</taxon>
        <taxon>Ascomycota</taxon>
        <taxon>Pezizomycotina</taxon>
        <taxon>Eurotiomycetes</taxon>
        <taxon>Eurotiomycetidae</taxon>
        <taxon>Eurotiales</taxon>
        <taxon>Aspergillaceae</taxon>
        <taxon>Aspergillus</taxon>
        <taxon>Aspergillus subgen. Circumdati</taxon>
    </lineage>
</organism>
<dbReference type="EMBL" id="SOSA01000101">
    <property type="protein sequence ID" value="THC96733.1"/>
    <property type="molecule type" value="Genomic_DNA"/>
</dbReference>
<dbReference type="VEuPathDB" id="FungiDB:EYZ11_003791"/>
<gene>
    <name evidence="1" type="ORF">EYZ11_003791</name>
</gene>
<accession>A0A4S3JMI8</accession>
<comment type="caution">
    <text evidence="1">The sequence shown here is derived from an EMBL/GenBank/DDBJ whole genome shotgun (WGS) entry which is preliminary data.</text>
</comment>
<protein>
    <submittedName>
        <fullName evidence="1">Uncharacterized protein</fullName>
    </submittedName>
</protein>
<dbReference type="Proteomes" id="UP000308092">
    <property type="component" value="Unassembled WGS sequence"/>
</dbReference>
<keyword evidence="2" id="KW-1185">Reference proteome</keyword>
<name>A0A4S3JMI8_9EURO</name>
<evidence type="ECO:0000313" key="2">
    <source>
        <dbReference type="Proteomes" id="UP000308092"/>
    </source>
</evidence>
<proteinExistence type="predicted"/>